<feature type="transmembrane region" description="Helical" evidence="1">
    <location>
        <begin position="23"/>
        <end position="46"/>
    </location>
</feature>
<dbReference type="PANTHER" id="PTHR40382">
    <property type="match status" value="1"/>
</dbReference>
<dbReference type="InParanoid" id="A0A6P7Y931"/>
<dbReference type="CTD" id="9674"/>
<keyword evidence="2" id="KW-1185">Reference proteome</keyword>
<dbReference type="KEGG" id="muo:115471821"/>
<keyword evidence="1" id="KW-0472">Membrane</keyword>
<dbReference type="GeneID" id="115471821"/>
<gene>
    <name evidence="3" type="primary">KIAA0040</name>
</gene>
<dbReference type="AlphaFoldDB" id="A0A6P7Y931"/>
<sequence>MDHVSTFFKSLWKTVETKHEEGLYNTICLAVLLVLPTVILILALIICCHCCCCRQKTGSANIQSEKKKKKKNAEEDLWISANPKTMMLEKMPSLSA</sequence>
<evidence type="ECO:0000313" key="2">
    <source>
        <dbReference type="Proteomes" id="UP000515156"/>
    </source>
</evidence>
<keyword evidence="1" id="KW-0812">Transmembrane</keyword>
<accession>A0A6P7Y931</accession>
<keyword evidence="1" id="KW-1133">Transmembrane helix</keyword>
<evidence type="ECO:0000256" key="1">
    <source>
        <dbReference type="SAM" id="Phobius"/>
    </source>
</evidence>
<dbReference type="Proteomes" id="UP000515156">
    <property type="component" value="Chromosome 6"/>
</dbReference>
<dbReference type="InterPro" id="IPR039964">
    <property type="entry name" value="KIAA0040-like"/>
</dbReference>
<dbReference type="RefSeq" id="XP_030061523.1">
    <property type="nucleotide sequence ID" value="XM_030205663.1"/>
</dbReference>
<name>A0A6P7Y931_9AMPH</name>
<reference evidence="3" key="1">
    <citation type="submission" date="2025-08" db="UniProtKB">
        <authorList>
            <consortium name="RefSeq"/>
        </authorList>
    </citation>
    <scope>IDENTIFICATION</scope>
</reference>
<dbReference type="FunCoup" id="A0A6P7Y931">
    <property type="interactions" value="10"/>
</dbReference>
<dbReference type="PANTHER" id="PTHR40382:SF1">
    <property type="entry name" value="RIKEN CDNA 4930523C07 GENE"/>
    <property type="match status" value="1"/>
</dbReference>
<protein>
    <submittedName>
        <fullName evidence="3">Uncharacterized protein KIAA0040 homolog</fullName>
    </submittedName>
</protein>
<proteinExistence type="predicted"/>
<organism evidence="2 3">
    <name type="scientific">Microcaecilia unicolor</name>
    <dbReference type="NCBI Taxonomy" id="1415580"/>
    <lineage>
        <taxon>Eukaryota</taxon>
        <taxon>Metazoa</taxon>
        <taxon>Chordata</taxon>
        <taxon>Craniata</taxon>
        <taxon>Vertebrata</taxon>
        <taxon>Euteleostomi</taxon>
        <taxon>Amphibia</taxon>
        <taxon>Gymnophiona</taxon>
        <taxon>Siphonopidae</taxon>
        <taxon>Microcaecilia</taxon>
    </lineage>
</organism>
<evidence type="ECO:0000313" key="3">
    <source>
        <dbReference type="RefSeq" id="XP_030061523.1"/>
    </source>
</evidence>